<evidence type="ECO:0000256" key="10">
    <source>
        <dbReference type="SAM" id="MobiDB-lite"/>
    </source>
</evidence>
<dbReference type="Pfam" id="PF09335">
    <property type="entry name" value="VTT_dom"/>
    <property type="match status" value="1"/>
</dbReference>
<evidence type="ECO:0000256" key="1">
    <source>
        <dbReference type="ARBA" id="ARBA00002978"/>
    </source>
</evidence>
<feature type="compositionally biased region" description="Polar residues" evidence="10">
    <location>
        <begin position="587"/>
        <end position="611"/>
    </location>
</feature>
<comment type="subcellular location">
    <subcellularLocation>
        <location evidence="2">Golgi apparatus membrane</location>
        <topology evidence="2">Multi-pass membrane protein</topology>
    </subcellularLocation>
</comment>
<feature type="region of interest" description="Disordered" evidence="10">
    <location>
        <begin position="90"/>
        <end position="123"/>
    </location>
</feature>
<dbReference type="Proteomes" id="UP000836402">
    <property type="component" value="Unassembled WGS sequence"/>
</dbReference>
<keyword evidence="6 11" id="KW-0812">Transmembrane</keyword>
<dbReference type="EMBL" id="CAJHJG010003783">
    <property type="protein sequence ID" value="CAD6935444.1"/>
    <property type="molecule type" value="Genomic_DNA"/>
</dbReference>
<dbReference type="EMBL" id="LWDD02000901">
    <property type="protein sequence ID" value="KAE8255565.1"/>
    <property type="molecule type" value="Genomic_DNA"/>
</dbReference>
<reference evidence="13" key="3">
    <citation type="submission" date="2020-10" db="EMBL/GenBank/DDBJ databases">
        <authorList>
            <person name="Sedaghatjoo S."/>
        </authorList>
    </citation>
    <scope>NUCLEOTIDE SEQUENCE</scope>
    <source>
        <strain evidence="13">AZH3</strain>
    </source>
</reference>
<protein>
    <recommendedName>
        <fullName evidence="4">Golgi apparatus membrane protein TVP38</fullName>
    </recommendedName>
    <alternativeName>
        <fullName evidence="5">Golgi apparatus membrane protein tvp38</fullName>
    </alternativeName>
</protein>
<feature type="transmembrane region" description="Helical" evidence="11">
    <location>
        <begin position="316"/>
        <end position="339"/>
    </location>
</feature>
<feature type="compositionally biased region" description="Polar residues" evidence="10">
    <location>
        <begin position="22"/>
        <end position="48"/>
    </location>
</feature>
<evidence type="ECO:0000256" key="11">
    <source>
        <dbReference type="SAM" id="Phobius"/>
    </source>
</evidence>
<feature type="region of interest" description="Disordered" evidence="10">
    <location>
        <begin position="417"/>
        <end position="463"/>
    </location>
</feature>
<evidence type="ECO:0000256" key="6">
    <source>
        <dbReference type="ARBA" id="ARBA00022692"/>
    </source>
</evidence>
<evidence type="ECO:0000313" key="16">
    <source>
        <dbReference type="Proteomes" id="UP000836402"/>
    </source>
</evidence>
<feature type="transmembrane region" description="Helical" evidence="11">
    <location>
        <begin position="176"/>
        <end position="196"/>
    </location>
</feature>
<evidence type="ECO:0000256" key="9">
    <source>
        <dbReference type="ARBA" id="ARBA00023136"/>
    </source>
</evidence>
<keyword evidence="7 11" id="KW-1133">Transmembrane helix</keyword>
<gene>
    <name evidence="14" type="ORF">A4X03_0g5542</name>
    <name evidence="13" type="ORF">JKIAZH3_G7040</name>
</gene>
<evidence type="ECO:0000256" key="3">
    <source>
        <dbReference type="ARBA" id="ARBA00008640"/>
    </source>
</evidence>
<evidence type="ECO:0000259" key="12">
    <source>
        <dbReference type="Pfam" id="PF09335"/>
    </source>
</evidence>
<dbReference type="GO" id="GO:0000139">
    <property type="term" value="C:Golgi membrane"/>
    <property type="evidence" value="ECO:0007669"/>
    <property type="project" value="UniProtKB-SubCell"/>
</dbReference>
<feature type="domain" description="VTT" evidence="12">
    <location>
        <begin position="236"/>
        <end position="349"/>
    </location>
</feature>
<evidence type="ECO:0000256" key="2">
    <source>
        <dbReference type="ARBA" id="ARBA00004653"/>
    </source>
</evidence>
<feature type="region of interest" description="Disordered" evidence="10">
    <location>
        <begin position="476"/>
        <end position="517"/>
    </location>
</feature>
<reference evidence="14" key="1">
    <citation type="submission" date="2016-04" db="EMBL/GenBank/DDBJ databases">
        <authorList>
            <person name="Nguyen H.D."/>
            <person name="Kesanakurti P."/>
            <person name="Cullis J."/>
            <person name="Levesque C.A."/>
            <person name="Hambleton S."/>
        </authorList>
    </citation>
    <scope>NUCLEOTIDE SEQUENCE</scope>
    <source>
        <strain evidence="14">DAOMC 238032</strain>
    </source>
</reference>
<dbReference type="PANTHER" id="PTHR47549">
    <property type="entry name" value="GOLGI APPARATUS MEMBRANE PROTEIN TVP38-RELATED"/>
    <property type="match status" value="1"/>
</dbReference>
<feature type="transmembrane region" description="Helical" evidence="11">
    <location>
        <begin position="241"/>
        <end position="262"/>
    </location>
</feature>
<feature type="region of interest" description="Disordered" evidence="10">
    <location>
        <begin position="1"/>
        <end position="70"/>
    </location>
</feature>
<dbReference type="InterPro" id="IPR032816">
    <property type="entry name" value="VTT_dom"/>
</dbReference>
<comment type="caution">
    <text evidence="14">The sequence shown here is derived from an EMBL/GenBank/DDBJ whole genome shotgun (WGS) entry which is preliminary data.</text>
</comment>
<keyword evidence="16" id="KW-1185">Reference proteome</keyword>
<dbReference type="InterPro" id="IPR051076">
    <property type="entry name" value="Golgi_membrane_TVP38/TMEM64"/>
</dbReference>
<name>A0A177VFB1_9BASI</name>
<evidence type="ECO:0000256" key="4">
    <source>
        <dbReference type="ARBA" id="ARBA00013533"/>
    </source>
</evidence>
<evidence type="ECO:0000313" key="13">
    <source>
        <dbReference type="EMBL" id="CAD6935444.1"/>
    </source>
</evidence>
<feature type="compositionally biased region" description="Low complexity" evidence="10">
    <location>
        <begin position="49"/>
        <end position="61"/>
    </location>
</feature>
<feature type="transmembrane region" description="Helical" evidence="11">
    <location>
        <begin position="216"/>
        <end position="234"/>
    </location>
</feature>
<feature type="region of interest" description="Disordered" evidence="10">
    <location>
        <begin position="556"/>
        <end position="767"/>
    </location>
</feature>
<dbReference type="Proteomes" id="UP000077671">
    <property type="component" value="Unassembled WGS sequence"/>
</dbReference>
<evidence type="ECO:0000313" key="15">
    <source>
        <dbReference type="Proteomes" id="UP000077671"/>
    </source>
</evidence>
<sequence>MANPYYPPRASHFGGPAMRYDGSQQPDHYQNPYSRQQEENAQSQNARRQSYGQQNQYQHQQGNGGAGGYYDPYASAAPAAADPNFSRVSLSDRAPLAPPNPGFASRANGNAPMGYPQRPDSPGIYPDRAPNWEKLTPAQVKIAKTFPKDLDEEPKSMLQSSMDTLRRWRDFIKWKYWYYYLVVLIIVALTVLMTLFHRQIIDWLTPFSKKVKSVSWGWVIPVIIFVVISFPPLFGHEILAILCGVVYGLWIGFAVVCLGTLLGEIANFYAFKTFLSKHAEKYERKNISYGCMAHIVREGGFKVILLARLSAIPGHFTTAVFATVGMSIWMFTLAAVLSLPKQLSIVYLGVAIEQSVGGTESTSSQIVKYVVLLLSLVITVWAAHYLYAQMEKARPQVQQTLRAKRFTLLSEARKTDTALTNTDDYDRPPTASSGEPGERTKLSEGGDQPRWNRWSQSHNRPRNDEAEMQQLPYNHNTATSTSRLMPNAEPLSRLDSRVSDVTADGGPDMGNPATMAGSTANLNYGNASQEHFGAQQQQYPVNQRAQHTAPPQLRVNPQARAPMDDQSAQSPTDMLLPASSPKRASRYQYQSNIGSIYSLQPSGDDGTTPSPTRGLDQRGGGGAMEHDGAGLPGYTSMPPRIEEENLADARSQQPYSNYRSQPSYQQQQQEHQQQQQQQQQQEQQQRQQQYQQQQQQQRHYQQQQQQQQHHHHQQQQQQQPEAPSYQAGNAGAYQQPGAGSNAWQSPPIVMQHDLGERRWAETSPQAY</sequence>
<evidence type="ECO:0000256" key="7">
    <source>
        <dbReference type="ARBA" id="ARBA00022989"/>
    </source>
</evidence>
<dbReference type="PANTHER" id="PTHR47549:SF2">
    <property type="entry name" value="GOLGI APPARATUS MEMBRANE PROTEIN TVP38"/>
    <property type="match status" value="1"/>
</dbReference>
<evidence type="ECO:0000256" key="5">
    <source>
        <dbReference type="ARBA" id="ARBA00020673"/>
    </source>
</evidence>
<evidence type="ECO:0000256" key="8">
    <source>
        <dbReference type="ARBA" id="ARBA00023034"/>
    </source>
</evidence>
<comment type="similarity">
    <text evidence="3">Belongs to the TVP38/TMEM64 family.</text>
</comment>
<organism evidence="14 15">
    <name type="scientific">Tilletia caries</name>
    <name type="common">wheat bunt fungus</name>
    <dbReference type="NCBI Taxonomy" id="13290"/>
    <lineage>
        <taxon>Eukaryota</taxon>
        <taxon>Fungi</taxon>
        <taxon>Dikarya</taxon>
        <taxon>Basidiomycota</taxon>
        <taxon>Ustilaginomycotina</taxon>
        <taxon>Exobasidiomycetes</taxon>
        <taxon>Tilletiales</taxon>
        <taxon>Tilletiaceae</taxon>
        <taxon>Tilletia</taxon>
    </lineage>
</organism>
<comment type="function">
    <text evidence="1">Golgi membrane protein involved in vesicular trafficking and spindle migration.</text>
</comment>
<feature type="compositionally biased region" description="Polar residues" evidence="10">
    <location>
        <begin position="650"/>
        <end position="664"/>
    </location>
</feature>
<feature type="transmembrane region" description="Helical" evidence="11">
    <location>
        <begin position="369"/>
        <end position="387"/>
    </location>
</feature>
<feature type="compositionally biased region" description="Low complexity" evidence="10">
    <location>
        <begin position="665"/>
        <end position="707"/>
    </location>
</feature>
<keyword evidence="8" id="KW-0333">Golgi apparatus</keyword>
<dbReference type="AlphaFoldDB" id="A0A177VFB1"/>
<proteinExistence type="inferred from homology"/>
<accession>A0A177VFB1</accession>
<evidence type="ECO:0000313" key="14">
    <source>
        <dbReference type="EMBL" id="KAE8255565.1"/>
    </source>
</evidence>
<keyword evidence="9 11" id="KW-0472">Membrane</keyword>
<reference evidence="14" key="2">
    <citation type="journal article" date="2019" name="IMA Fungus">
        <title>Genome sequencing and comparison of five Tilletia species to identify candidate genes for the detection of regulated species infecting wheat.</title>
        <authorList>
            <person name="Nguyen H.D.T."/>
            <person name="Sultana T."/>
            <person name="Kesanakurti P."/>
            <person name="Hambleton S."/>
        </authorList>
    </citation>
    <scope>NUCLEOTIDE SEQUENCE</scope>
    <source>
        <strain evidence="14">DAOMC 238032</strain>
    </source>
</reference>